<dbReference type="EMBL" id="CP002877">
    <property type="protein sequence ID" value="AEI77182.1"/>
    <property type="molecule type" value="Genomic_DNA"/>
</dbReference>
<name>G0EX09_CUPNN</name>
<accession>G0EX09</accession>
<dbReference type="Gene3D" id="3.40.50.1820">
    <property type="entry name" value="alpha/beta hydrolase"/>
    <property type="match status" value="1"/>
</dbReference>
<dbReference type="Proteomes" id="UP000006798">
    <property type="component" value="Chromosome 1"/>
</dbReference>
<evidence type="ECO:0000259" key="3">
    <source>
        <dbReference type="Pfam" id="PF07167"/>
    </source>
</evidence>
<dbReference type="GO" id="GO:0042619">
    <property type="term" value="P:poly-hydroxybutyrate biosynthetic process"/>
    <property type="evidence" value="ECO:0007669"/>
    <property type="project" value="InterPro"/>
</dbReference>
<proteinExistence type="predicted"/>
<protein>
    <submittedName>
        <fullName evidence="4">Poly(3-hydroxyalkanoate) polymerase PhaA</fullName>
        <ecNumber evidence="4">2.3.1.-</ecNumber>
    </submittedName>
</protein>
<evidence type="ECO:0000313" key="5">
    <source>
        <dbReference type="Proteomes" id="UP000006798"/>
    </source>
</evidence>
<dbReference type="AlphaFoldDB" id="G0EX09"/>
<dbReference type="HOGENOM" id="CLU_017387_3_0_4"/>
<keyword evidence="1 4" id="KW-0808">Transferase</keyword>
<dbReference type="PANTHER" id="PTHR36837:SF5">
    <property type="entry name" value="POLY-3-HYDROXYBUTYRATE SYNTHASE"/>
    <property type="match status" value="1"/>
</dbReference>
<evidence type="ECO:0000256" key="1">
    <source>
        <dbReference type="ARBA" id="ARBA00022679"/>
    </source>
</evidence>
<feature type="domain" description="Poly-beta-hydroxybutyrate polymerase N-terminal" evidence="3">
    <location>
        <begin position="117"/>
        <end position="286"/>
    </location>
</feature>
<evidence type="ECO:0000256" key="2">
    <source>
        <dbReference type="ARBA" id="ARBA00023315"/>
    </source>
</evidence>
<dbReference type="SUPFAM" id="SSF53474">
    <property type="entry name" value="alpha/beta-Hydrolases"/>
    <property type="match status" value="1"/>
</dbReference>
<dbReference type="InterPro" id="IPR029058">
    <property type="entry name" value="AB_hydrolase_fold"/>
</dbReference>
<dbReference type="GO" id="GO:0016746">
    <property type="term" value="F:acyltransferase activity"/>
    <property type="evidence" value="ECO:0007669"/>
    <property type="project" value="UniProtKB-KW"/>
</dbReference>
<reference evidence="4 5" key="1">
    <citation type="journal article" date="2011" name="J. Bacteriol.">
        <title>Complete genome sequence of the type strain Cupriavidus necator N-1.</title>
        <authorList>
            <person name="Poehlein A."/>
            <person name="Kusian B."/>
            <person name="Friedrich B."/>
            <person name="Daniel R."/>
            <person name="Bowien B."/>
        </authorList>
    </citation>
    <scope>NUCLEOTIDE SEQUENCE [LARGE SCALE GENOMIC DNA]</scope>
    <source>
        <strain evidence="5">ATCC 43291 / DSM 13513 / CCUG 52238 / LMG 8453 / N-1</strain>
    </source>
</reference>
<evidence type="ECO:0000313" key="4">
    <source>
        <dbReference type="EMBL" id="AEI77182.1"/>
    </source>
</evidence>
<dbReference type="InterPro" id="IPR051321">
    <property type="entry name" value="PHA/PHB_synthase"/>
</dbReference>
<dbReference type="EC" id="2.3.1.-" evidence="4"/>
<dbReference type="InterPro" id="IPR010941">
    <property type="entry name" value="PhaC_N"/>
</dbReference>
<dbReference type="KEGG" id="cnc:CNE_1c18420"/>
<keyword evidence="2 4" id="KW-0012">Acyltransferase</keyword>
<sequence length="602" mass="65827">MTRVSSTREQGSKGGRTGRAKVVMAKIDSAKVDRDDSADQAAAVSAATAVASIERMPDMMAGPNPFVGLRLEDLVSTAQQIGAQCLQEPVLVLEQQAQLAQDLVSVLDGSAPLPSARDRRFGDPVWQDNPLYRMSLQGYETWRNFISGFVRRSVMDERSKHRAEYFTSLVADALAPTNTLLGNPAALRKTVESGGMNLISGLTNLVTDTLTNRGMPAQVDKEAFSVGKNLATTPGVVVFRNDVLELIQYTPSTEKVHSRPQLIVPPQVNKFYVFDLAQGKSMVEYLLAQELQVFIVSWRNPTAAHRDWDMDTYVRALVEAIHAIRDITGSPNVNLHGACSGAMTMSALMGYCAASGEKLVHAATLMVSVFGLDAQSQLGLFSTPEAVTAARQGSQARGVLDGEELGRVFAWLRPNDLVWNYWVNNYLLGNAPPAFDVLYWNNDTTRLPAGLHGQFLDMLTLNQLATPRTLRVLGHAIDLSEVQCDKYVLAGMTDHITPWKAVYRSVRAFGGRTEFVLSSSGHVQSLINPPGNPKAKFFRNDATEGDPETWLEGATATQDSWWQHWSQWLKKRSGPKCNAPASPGSLQYAPCGEAPGLYVSEA</sequence>
<gene>
    <name evidence="4" type="primary">phaA2</name>
    <name evidence="4" type="ordered locus">CNE_1c18420</name>
</gene>
<dbReference type="Pfam" id="PF07167">
    <property type="entry name" value="PhaC_N"/>
    <property type="match status" value="1"/>
</dbReference>
<organism evidence="4 5">
    <name type="scientific">Cupriavidus necator (strain ATCC 43291 / DSM 13513 / CCUG 52238 / LMG 8453 / N-1)</name>
    <name type="common">Ralstonia eutropha</name>
    <dbReference type="NCBI Taxonomy" id="1042878"/>
    <lineage>
        <taxon>Bacteria</taxon>
        <taxon>Pseudomonadati</taxon>
        <taxon>Pseudomonadota</taxon>
        <taxon>Betaproteobacteria</taxon>
        <taxon>Burkholderiales</taxon>
        <taxon>Burkholderiaceae</taxon>
        <taxon>Cupriavidus</taxon>
    </lineage>
</organism>
<dbReference type="PANTHER" id="PTHR36837">
    <property type="entry name" value="POLY(3-HYDROXYALKANOATE) POLYMERASE SUBUNIT PHAC"/>
    <property type="match status" value="1"/>
</dbReference>